<protein>
    <submittedName>
        <fullName evidence="7">O-antigen ligase family protein</fullName>
    </submittedName>
    <submittedName>
        <fullName evidence="8">Polymerase</fullName>
    </submittedName>
</protein>
<accession>A0AAX2AAW6</accession>
<keyword evidence="2 5" id="KW-0812">Transmembrane</keyword>
<organism evidence="8 10">
    <name type="scientific">Halarcobacter bivalviorum</name>
    <dbReference type="NCBI Taxonomy" id="663364"/>
    <lineage>
        <taxon>Bacteria</taxon>
        <taxon>Pseudomonadati</taxon>
        <taxon>Campylobacterota</taxon>
        <taxon>Epsilonproteobacteria</taxon>
        <taxon>Campylobacterales</taxon>
        <taxon>Arcobacteraceae</taxon>
        <taxon>Halarcobacter</taxon>
    </lineage>
</organism>
<name>A0AAX2AAW6_9BACT</name>
<evidence type="ECO:0000259" key="6">
    <source>
        <dbReference type="Pfam" id="PF04932"/>
    </source>
</evidence>
<feature type="transmembrane region" description="Helical" evidence="5">
    <location>
        <begin position="425"/>
        <end position="442"/>
    </location>
</feature>
<keyword evidence="10" id="KW-1185">Reference proteome</keyword>
<feature type="transmembrane region" description="Helical" evidence="5">
    <location>
        <begin position="24"/>
        <end position="51"/>
    </location>
</feature>
<feature type="transmembrane region" description="Helical" evidence="5">
    <location>
        <begin position="63"/>
        <end position="85"/>
    </location>
</feature>
<dbReference type="GO" id="GO:0016874">
    <property type="term" value="F:ligase activity"/>
    <property type="evidence" value="ECO:0007669"/>
    <property type="project" value="UniProtKB-KW"/>
</dbReference>
<evidence type="ECO:0000313" key="9">
    <source>
        <dbReference type="Proteomes" id="UP000253850"/>
    </source>
</evidence>
<keyword evidence="7" id="KW-0436">Ligase</keyword>
<reference evidence="8 10" key="1">
    <citation type="submission" date="2017-10" db="EMBL/GenBank/DDBJ databases">
        <title>Genomics of the genus Arcobacter.</title>
        <authorList>
            <person name="Perez-Cataluna A."/>
            <person name="Figueras M.J."/>
        </authorList>
    </citation>
    <scope>NUCLEOTIDE SEQUENCE [LARGE SCALE GENOMIC DNA]</scope>
    <source>
        <strain evidence="8 10">CECT 7835</strain>
    </source>
</reference>
<sequence length="443" mass="51029">MTNILRAPSQTTKDKITLWLNHLLVLYAFLIPIHNGAKSSLFFTMLALFLYRRDFGFYLKEAFSNRIVQAFLIFYALHAIGMLYTDNIDYGKDQMDRLKYLLFPLVFLSFLDIRFVPRIVLAFLFGMLISIIFSYLVHLQILPYVFSIGKYEVWETFAYSPAPFLAHGEHGVGISFFVGFLLYYILNFKNEEKFKKVIALVGLVFALINMSFIASRTGYMTLVVVIFITIVITYRENIKLLLSSVFLVFIVCLSIYNFSETVNQRVNVAITNFEKGIENKEYYENGSTAQRIGLTIYSIEVIKENFLFGAGTGDHMDLLRAKIPDEEKRLREIAKPHNVYVQIPMQIGIIGLASFFFLIYSLLSYKNTSREKKDIIVILVASTLVFMVGGMFYGTFELPLIVVLISAMIANKEQTITFNNFDKKLFFKYSAFVILFLIIGITR</sequence>
<dbReference type="PANTHER" id="PTHR37422">
    <property type="entry name" value="TEICHURONIC ACID BIOSYNTHESIS PROTEIN TUAE"/>
    <property type="match status" value="1"/>
</dbReference>
<evidence type="ECO:0000313" key="10">
    <source>
        <dbReference type="Proteomes" id="UP000289193"/>
    </source>
</evidence>
<feature type="transmembrane region" description="Helical" evidence="5">
    <location>
        <begin position="97"/>
        <end position="113"/>
    </location>
</feature>
<gene>
    <name evidence="7" type="ORF">ABIV_0838</name>
    <name evidence="8" type="ORF">CRV05_00970</name>
</gene>
<reference evidence="7 9" key="2">
    <citation type="submission" date="2018-07" db="EMBL/GenBank/DDBJ databases">
        <title>Complete genome of the Arcobacter bivalviorum type strain LMG 26154.</title>
        <authorList>
            <person name="Miller W.G."/>
            <person name="Yee E."/>
            <person name="Bono J.L."/>
        </authorList>
    </citation>
    <scope>NUCLEOTIDE SEQUENCE [LARGE SCALE GENOMIC DNA]</scope>
    <source>
        <strain evidence="7 9">LMG 26154</strain>
    </source>
</reference>
<dbReference type="Proteomes" id="UP000253850">
    <property type="component" value="Chromosome"/>
</dbReference>
<evidence type="ECO:0000256" key="5">
    <source>
        <dbReference type="SAM" id="Phobius"/>
    </source>
</evidence>
<feature type="transmembrane region" description="Helical" evidence="5">
    <location>
        <begin position="375"/>
        <end position="405"/>
    </location>
</feature>
<evidence type="ECO:0000313" key="7">
    <source>
        <dbReference type="EMBL" id="AXH11847.1"/>
    </source>
</evidence>
<dbReference type="RefSeq" id="WP_114838706.1">
    <property type="nucleotide sequence ID" value="NZ_CP031217.1"/>
</dbReference>
<dbReference type="GO" id="GO:0016020">
    <property type="term" value="C:membrane"/>
    <property type="evidence" value="ECO:0007669"/>
    <property type="project" value="UniProtKB-SubCell"/>
</dbReference>
<proteinExistence type="predicted"/>
<feature type="transmembrane region" description="Helical" evidence="5">
    <location>
        <begin position="164"/>
        <end position="185"/>
    </location>
</feature>
<evidence type="ECO:0000313" key="8">
    <source>
        <dbReference type="EMBL" id="RXK10970.1"/>
    </source>
</evidence>
<dbReference type="KEGG" id="hbv:ABIV_0838"/>
<feature type="transmembrane region" description="Helical" evidence="5">
    <location>
        <begin position="197"/>
        <end position="213"/>
    </location>
</feature>
<dbReference type="Proteomes" id="UP000289193">
    <property type="component" value="Unassembled WGS sequence"/>
</dbReference>
<dbReference type="InterPro" id="IPR051533">
    <property type="entry name" value="WaaL-like"/>
</dbReference>
<dbReference type="InterPro" id="IPR007016">
    <property type="entry name" value="O-antigen_ligase-rel_domated"/>
</dbReference>
<keyword evidence="4 5" id="KW-0472">Membrane</keyword>
<feature type="domain" description="O-antigen ligase-related" evidence="6">
    <location>
        <begin position="202"/>
        <end position="356"/>
    </location>
</feature>
<keyword evidence="3 5" id="KW-1133">Transmembrane helix</keyword>
<evidence type="ECO:0000256" key="1">
    <source>
        <dbReference type="ARBA" id="ARBA00004141"/>
    </source>
</evidence>
<dbReference type="PANTHER" id="PTHR37422:SF13">
    <property type="entry name" value="LIPOPOLYSACCHARIDE BIOSYNTHESIS PROTEIN PA4999-RELATED"/>
    <property type="match status" value="1"/>
</dbReference>
<feature type="transmembrane region" description="Helical" evidence="5">
    <location>
        <begin position="343"/>
        <end position="363"/>
    </location>
</feature>
<dbReference type="AlphaFoldDB" id="A0AAX2AAW6"/>
<dbReference type="EMBL" id="PDKM01000001">
    <property type="protein sequence ID" value="RXK10970.1"/>
    <property type="molecule type" value="Genomic_DNA"/>
</dbReference>
<dbReference type="EMBL" id="CP031217">
    <property type="protein sequence ID" value="AXH11847.1"/>
    <property type="molecule type" value="Genomic_DNA"/>
</dbReference>
<comment type="subcellular location">
    <subcellularLocation>
        <location evidence="1">Membrane</location>
        <topology evidence="1">Multi-pass membrane protein</topology>
    </subcellularLocation>
</comment>
<evidence type="ECO:0000256" key="2">
    <source>
        <dbReference type="ARBA" id="ARBA00022692"/>
    </source>
</evidence>
<feature type="transmembrane region" description="Helical" evidence="5">
    <location>
        <begin position="120"/>
        <end position="144"/>
    </location>
</feature>
<dbReference type="Pfam" id="PF04932">
    <property type="entry name" value="Wzy_C"/>
    <property type="match status" value="1"/>
</dbReference>
<feature type="transmembrane region" description="Helical" evidence="5">
    <location>
        <begin position="240"/>
        <end position="258"/>
    </location>
</feature>
<evidence type="ECO:0000256" key="3">
    <source>
        <dbReference type="ARBA" id="ARBA00022989"/>
    </source>
</evidence>
<evidence type="ECO:0000256" key="4">
    <source>
        <dbReference type="ARBA" id="ARBA00023136"/>
    </source>
</evidence>